<dbReference type="AlphaFoldDB" id="A0AAG5DHG9"/>
<keyword evidence="2" id="KW-1185">Reference proteome</keyword>
<dbReference type="EnsemblMetazoa" id="ENSAATROPT011774">
    <property type="protein sequence ID" value="ENSAATROPP010662"/>
    <property type="gene ID" value="ENSAATROPG009592"/>
</dbReference>
<accession>A0AAG5DHG9</accession>
<dbReference type="Proteomes" id="UP000075880">
    <property type="component" value="Unassembled WGS sequence"/>
</dbReference>
<protein>
    <submittedName>
        <fullName evidence="1">Uncharacterized protein</fullName>
    </submittedName>
</protein>
<evidence type="ECO:0000313" key="2">
    <source>
        <dbReference type="Proteomes" id="UP000075880"/>
    </source>
</evidence>
<proteinExistence type="predicted"/>
<reference evidence="1" key="1">
    <citation type="submission" date="2024-04" db="UniProtKB">
        <authorList>
            <consortium name="EnsemblMetazoa"/>
        </authorList>
    </citation>
    <scope>IDENTIFICATION</scope>
    <source>
        <strain evidence="1">EBRO</strain>
    </source>
</reference>
<name>A0AAG5DHG9_ANOAO</name>
<sequence>MRPILRHARVRKFPSRCLLSSTADHVDVCVFLEAGRCKIGSLLLSWYSTNES</sequence>
<evidence type="ECO:0000313" key="1">
    <source>
        <dbReference type="EnsemblMetazoa" id="ENSAATROPP010662"/>
    </source>
</evidence>
<organism evidence="1 2">
    <name type="scientific">Anopheles atroparvus</name>
    <name type="common">European mosquito</name>
    <dbReference type="NCBI Taxonomy" id="41427"/>
    <lineage>
        <taxon>Eukaryota</taxon>
        <taxon>Metazoa</taxon>
        <taxon>Ecdysozoa</taxon>
        <taxon>Arthropoda</taxon>
        <taxon>Hexapoda</taxon>
        <taxon>Insecta</taxon>
        <taxon>Pterygota</taxon>
        <taxon>Neoptera</taxon>
        <taxon>Endopterygota</taxon>
        <taxon>Diptera</taxon>
        <taxon>Nematocera</taxon>
        <taxon>Culicoidea</taxon>
        <taxon>Culicidae</taxon>
        <taxon>Anophelinae</taxon>
        <taxon>Anopheles</taxon>
    </lineage>
</organism>